<dbReference type="GO" id="GO:0005524">
    <property type="term" value="F:ATP binding"/>
    <property type="evidence" value="ECO:0007669"/>
    <property type="project" value="UniProtKB-KW"/>
</dbReference>
<dbReference type="OrthoDB" id="9804819at2"/>
<dbReference type="STRING" id="453304.ATC03_07665"/>
<dbReference type="InterPro" id="IPR003593">
    <property type="entry name" value="AAA+_ATPase"/>
</dbReference>
<evidence type="ECO:0000256" key="4">
    <source>
        <dbReference type="ARBA" id="ARBA00022840"/>
    </source>
</evidence>
<gene>
    <name evidence="7" type="ORF">ATC03_07665</name>
</gene>
<reference evidence="7 8" key="1">
    <citation type="journal article" date="2016" name="Int. J. Syst. Evol. Microbiol.">
        <title>Agromyces aureus sp. nov., isolated from the rhizosphere of Salix caprea L. grown in a heavy-metal-contaminated soil.</title>
        <authorList>
            <person name="Corretto E."/>
            <person name="Antonielli L."/>
            <person name="Sessitsch A."/>
            <person name="Compant S."/>
            <person name="Gorfer M."/>
            <person name="Kuffner M."/>
            <person name="Brader G."/>
        </authorList>
    </citation>
    <scope>NUCLEOTIDE SEQUENCE [LARGE SCALE GENOMIC DNA]</scope>
    <source>
        <strain evidence="7 8">AR33</strain>
    </source>
</reference>
<evidence type="ECO:0000313" key="7">
    <source>
        <dbReference type="EMBL" id="ANJ28800.1"/>
    </source>
</evidence>
<feature type="domain" description="ABC transporter" evidence="6">
    <location>
        <begin position="2"/>
        <end position="232"/>
    </location>
</feature>
<evidence type="ECO:0000256" key="2">
    <source>
        <dbReference type="ARBA" id="ARBA00022448"/>
    </source>
</evidence>
<dbReference type="InterPro" id="IPR027417">
    <property type="entry name" value="P-loop_NTPase"/>
</dbReference>
<organism evidence="7 8">
    <name type="scientific">Agromyces aureus</name>
    <dbReference type="NCBI Taxonomy" id="453304"/>
    <lineage>
        <taxon>Bacteria</taxon>
        <taxon>Bacillati</taxon>
        <taxon>Actinomycetota</taxon>
        <taxon>Actinomycetes</taxon>
        <taxon>Micrococcales</taxon>
        <taxon>Microbacteriaceae</taxon>
        <taxon>Agromyces</taxon>
    </lineage>
</organism>
<dbReference type="Pfam" id="PF00005">
    <property type="entry name" value="ABC_tran"/>
    <property type="match status" value="1"/>
</dbReference>
<dbReference type="GO" id="GO:0005886">
    <property type="term" value="C:plasma membrane"/>
    <property type="evidence" value="ECO:0007669"/>
    <property type="project" value="UniProtKB-SubCell"/>
</dbReference>
<evidence type="ECO:0000313" key="8">
    <source>
        <dbReference type="Proteomes" id="UP000078437"/>
    </source>
</evidence>
<dbReference type="InterPro" id="IPR003439">
    <property type="entry name" value="ABC_transporter-like_ATP-bd"/>
</dbReference>
<dbReference type="Proteomes" id="UP000078437">
    <property type="component" value="Chromosome"/>
</dbReference>
<dbReference type="Gene3D" id="3.40.50.300">
    <property type="entry name" value="P-loop containing nucleotide triphosphate hydrolases"/>
    <property type="match status" value="1"/>
</dbReference>
<reference evidence="8" key="2">
    <citation type="submission" date="2016-01" db="EMBL/GenBank/DDBJ databases">
        <title>Complete genome sequence of Agromyces aureus AR33T and comparison with related organisms.</title>
        <authorList>
            <person name="Corretto E."/>
            <person name="Antonielli L."/>
            <person name="Sessitsch A."/>
            <person name="Brader G."/>
        </authorList>
    </citation>
    <scope>NUCLEOTIDE SEQUENCE [LARGE SCALE GENOMIC DNA]</scope>
    <source>
        <strain evidence="8">AR33</strain>
    </source>
</reference>
<evidence type="ECO:0000259" key="6">
    <source>
        <dbReference type="PROSITE" id="PS50893"/>
    </source>
</evidence>
<dbReference type="GO" id="GO:0016887">
    <property type="term" value="F:ATP hydrolysis activity"/>
    <property type="evidence" value="ECO:0007669"/>
    <property type="project" value="InterPro"/>
</dbReference>
<accession>A0A191WKD8</accession>
<keyword evidence="8" id="KW-1185">Reference proteome</keyword>
<dbReference type="SMART" id="SM00382">
    <property type="entry name" value="AAA"/>
    <property type="match status" value="1"/>
</dbReference>
<dbReference type="SUPFAM" id="SSF52540">
    <property type="entry name" value="P-loop containing nucleoside triphosphate hydrolases"/>
    <property type="match status" value="1"/>
</dbReference>
<dbReference type="PROSITE" id="PS50893">
    <property type="entry name" value="ABC_TRANSPORTER_2"/>
    <property type="match status" value="1"/>
</dbReference>
<keyword evidence="3" id="KW-0547">Nucleotide-binding</keyword>
<evidence type="ECO:0000256" key="1">
    <source>
        <dbReference type="ARBA" id="ARBA00004202"/>
    </source>
</evidence>
<dbReference type="AlphaFoldDB" id="A0A191WKD8"/>
<name>A0A191WKD8_9MICO</name>
<proteinExistence type="predicted"/>
<dbReference type="PANTHER" id="PTHR42711:SF19">
    <property type="entry name" value="DOXORUBICIN RESISTANCE ATP-BINDING PROTEIN DRRA"/>
    <property type="match status" value="1"/>
</dbReference>
<keyword evidence="4 7" id="KW-0067">ATP-binding</keyword>
<sequence length="250" mass="26426">MLAIDGLVKQFGGNTAVDHISLDVRAGSFFGIVGPNGAGKTTTLSMVTGLLRPDAGTVRINDIDAWADPRAAKRATGVLPDRLRLFDRLTGGQLLSYSGSLRGLDSRTVRERSADLIAAFGLDDAIDRLVADYSAGMTKKIALACAMIHAPRLLVLDEPFESVDPVSAANLTDILERYVAGGGTVVLSSHGMDLIERVCDSAAIIVGGRVLASGTLDEVRAGETLEDRFVELAGGRQAAEGMEWLHSFSD</sequence>
<keyword evidence="2" id="KW-0813">Transport</keyword>
<dbReference type="CDD" id="cd03230">
    <property type="entry name" value="ABC_DR_subfamily_A"/>
    <property type="match status" value="1"/>
</dbReference>
<evidence type="ECO:0000256" key="3">
    <source>
        <dbReference type="ARBA" id="ARBA00022741"/>
    </source>
</evidence>
<evidence type="ECO:0000256" key="5">
    <source>
        <dbReference type="ARBA" id="ARBA00023251"/>
    </source>
</evidence>
<protein>
    <submittedName>
        <fullName evidence="7">ABC transporter ATP-binding protein</fullName>
    </submittedName>
</protein>
<dbReference type="InterPro" id="IPR050763">
    <property type="entry name" value="ABC_transporter_ATP-binding"/>
</dbReference>
<comment type="subcellular location">
    <subcellularLocation>
        <location evidence="1">Cell membrane</location>
        <topology evidence="1">Peripheral membrane protein</topology>
    </subcellularLocation>
</comment>
<dbReference type="KEGG" id="agy:ATC03_07665"/>
<dbReference type="EMBL" id="CP013979">
    <property type="protein sequence ID" value="ANJ28800.1"/>
    <property type="molecule type" value="Genomic_DNA"/>
</dbReference>
<keyword evidence="5" id="KW-0046">Antibiotic resistance</keyword>
<dbReference type="GO" id="GO:0046677">
    <property type="term" value="P:response to antibiotic"/>
    <property type="evidence" value="ECO:0007669"/>
    <property type="project" value="UniProtKB-KW"/>
</dbReference>
<dbReference type="PANTHER" id="PTHR42711">
    <property type="entry name" value="ABC TRANSPORTER ATP-BINDING PROTEIN"/>
    <property type="match status" value="1"/>
</dbReference>